<protein>
    <submittedName>
        <fullName evidence="1">Uncharacterized protein</fullName>
    </submittedName>
</protein>
<evidence type="ECO:0000313" key="1">
    <source>
        <dbReference type="EMBL" id="EAU38718.1"/>
    </source>
</evidence>
<dbReference type="GeneID" id="4354828"/>
<reference evidence="2" key="1">
    <citation type="submission" date="2005-09" db="EMBL/GenBank/DDBJ databases">
        <title>Annotation of the Aspergillus terreus NIH2624 genome.</title>
        <authorList>
            <person name="Birren B.W."/>
            <person name="Lander E.S."/>
            <person name="Galagan J.E."/>
            <person name="Nusbaum C."/>
            <person name="Devon K."/>
            <person name="Henn M."/>
            <person name="Ma L.-J."/>
            <person name="Jaffe D.B."/>
            <person name="Butler J."/>
            <person name="Alvarez P."/>
            <person name="Gnerre S."/>
            <person name="Grabherr M."/>
            <person name="Kleber M."/>
            <person name="Mauceli E.W."/>
            <person name="Brockman W."/>
            <person name="Rounsley S."/>
            <person name="Young S.K."/>
            <person name="LaButti K."/>
            <person name="Pushparaj V."/>
            <person name="DeCaprio D."/>
            <person name="Crawford M."/>
            <person name="Koehrsen M."/>
            <person name="Engels R."/>
            <person name="Montgomery P."/>
            <person name="Pearson M."/>
            <person name="Howarth C."/>
            <person name="Larson L."/>
            <person name="Luoma S."/>
            <person name="White J."/>
            <person name="Alvarado L."/>
            <person name="Kodira C.D."/>
            <person name="Zeng Q."/>
            <person name="Oleary S."/>
            <person name="Yandava C."/>
            <person name="Denning D.W."/>
            <person name="Nierman W.C."/>
            <person name="Milne T."/>
            <person name="Madden K."/>
        </authorList>
    </citation>
    <scope>NUCLEOTIDE SEQUENCE [LARGE SCALE GENOMIC DNA]</scope>
    <source>
        <strain evidence="2">NIH 2624 / FGSC A1156</strain>
    </source>
</reference>
<dbReference type="STRING" id="341663.Q0D1W2"/>
<dbReference type="VEuPathDB" id="FungiDB:ATEG_00072"/>
<organism evidence="1 2">
    <name type="scientific">Aspergillus terreus (strain NIH 2624 / FGSC A1156)</name>
    <dbReference type="NCBI Taxonomy" id="341663"/>
    <lineage>
        <taxon>Eukaryota</taxon>
        <taxon>Fungi</taxon>
        <taxon>Dikarya</taxon>
        <taxon>Ascomycota</taxon>
        <taxon>Pezizomycotina</taxon>
        <taxon>Eurotiomycetes</taxon>
        <taxon>Eurotiomycetidae</taxon>
        <taxon>Eurotiales</taxon>
        <taxon>Aspergillaceae</taxon>
        <taxon>Aspergillus</taxon>
        <taxon>Aspergillus subgen. Circumdati</taxon>
    </lineage>
</organism>
<accession>Q0D1W2</accession>
<gene>
    <name evidence="1" type="ORF">ATEG_00072</name>
</gene>
<dbReference type="RefSeq" id="XP_001210158.1">
    <property type="nucleotide sequence ID" value="XM_001210158.1"/>
</dbReference>
<evidence type="ECO:0000313" key="2">
    <source>
        <dbReference type="Proteomes" id="UP000007963"/>
    </source>
</evidence>
<dbReference type="AlphaFoldDB" id="Q0D1W2"/>
<proteinExistence type="predicted"/>
<sequence length="149" mass="17625">MTVQLPPDPRLKSPSHYNQEDVITVVTEFYRFLTTLVFYEPADILYPPPEGWPQVREKLAPWHKTDEVVELLRHLPYLDSRLGIWKIIPWSRPCDYISRDLRFNNPVTQFPPWVINLTKSSRIGVNLMLDTSDESIWRNIWSDDYSGHT</sequence>
<name>Q0D1W2_ASPTN</name>
<dbReference type="eggNOG" id="ENOG502SMEB">
    <property type="taxonomic scope" value="Eukaryota"/>
</dbReference>
<dbReference type="OrthoDB" id="5343383at2759"/>
<dbReference type="Proteomes" id="UP000007963">
    <property type="component" value="Unassembled WGS sequence"/>
</dbReference>
<dbReference type="EMBL" id="CH476594">
    <property type="protein sequence ID" value="EAU38718.1"/>
    <property type="molecule type" value="Genomic_DNA"/>
</dbReference>
<dbReference type="HOGENOM" id="CLU_1749237_0_0_1"/>